<sequence length="544" mass="62235">MDLGELGGDEPHFEDDDDGDEEDDGEFDKRPRKRQRRAGERNVALQHIKTIVIISICLQNTNERCNCLQGWMGFFMKSTGVPEKVIEVMAHAGLSVSLSTIYNMVTSISKEISHKLDEPETIQRIPIHKTNQIPCRSMNIKQSTTDGNVEVLENLFHQGGIGDKSEVNFDAEHDVDMTEHVILVHGDLLTKERVDSVRNSRKIEHTPKNRLQYVVFLPGLFHYKMACADALWRTYIHPKEGREDENSLYQHIGILRPDETGKMVSKPGFRRVHDVVHHDIWASMLDCWRLEAESRNTEWSTLERFATSKPVWEDIINMSRVIVKKFIATTQDLDAAREQPPLQRDKRFENQTLRNRDELLYVDLCQAMNTGDIGRVEASFLPWIHMFKATGKHKYASQMSRFLTNLQFNYPAALSNIVRMNLLCNPTGKPFAFRAVDWVVERNNLYTKVIFRGGGPNGTLDHIIKESPLIEVYRNCHVTMENAFHLQHRTIRHAAPDMTKTIQKLAARIKQKNPHTKKEGRRSGGCTDGGGGVSKVNNAVESFV</sequence>
<dbReference type="AlphaFoldDB" id="A0A9P7F6Z1"/>
<feature type="region of interest" description="Disordered" evidence="1">
    <location>
        <begin position="508"/>
        <end position="533"/>
    </location>
</feature>
<organism evidence="3 4">
    <name type="scientific">Suillus discolor</name>
    <dbReference type="NCBI Taxonomy" id="1912936"/>
    <lineage>
        <taxon>Eukaryota</taxon>
        <taxon>Fungi</taxon>
        <taxon>Dikarya</taxon>
        <taxon>Basidiomycota</taxon>
        <taxon>Agaricomycotina</taxon>
        <taxon>Agaricomycetes</taxon>
        <taxon>Agaricomycetidae</taxon>
        <taxon>Boletales</taxon>
        <taxon>Suillineae</taxon>
        <taxon>Suillaceae</taxon>
        <taxon>Suillus</taxon>
    </lineage>
</organism>
<accession>A0A9P7F6Z1</accession>
<feature type="compositionally biased region" description="Acidic residues" evidence="1">
    <location>
        <begin position="12"/>
        <end position="26"/>
    </location>
</feature>
<dbReference type="RefSeq" id="XP_041293180.1">
    <property type="nucleotide sequence ID" value="XM_041439764.1"/>
</dbReference>
<evidence type="ECO:0000259" key="2">
    <source>
        <dbReference type="Pfam" id="PF20231"/>
    </source>
</evidence>
<gene>
    <name evidence="3" type="ORF">F5147DRAFT_745624</name>
</gene>
<reference evidence="3" key="1">
    <citation type="journal article" date="2020" name="New Phytol.">
        <title>Comparative genomics reveals dynamic genome evolution in host specialist ectomycorrhizal fungi.</title>
        <authorList>
            <person name="Lofgren L.A."/>
            <person name="Nguyen N.H."/>
            <person name="Vilgalys R."/>
            <person name="Ruytinx J."/>
            <person name="Liao H.L."/>
            <person name="Branco S."/>
            <person name="Kuo A."/>
            <person name="LaButti K."/>
            <person name="Lipzen A."/>
            <person name="Andreopoulos W."/>
            <person name="Pangilinan J."/>
            <person name="Riley R."/>
            <person name="Hundley H."/>
            <person name="Na H."/>
            <person name="Barry K."/>
            <person name="Grigoriev I.V."/>
            <person name="Stajich J.E."/>
            <person name="Kennedy P.G."/>
        </authorList>
    </citation>
    <scope>NUCLEOTIDE SEQUENCE</scope>
    <source>
        <strain evidence="3">FC423</strain>
    </source>
</reference>
<dbReference type="InterPro" id="IPR046496">
    <property type="entry name" value="DUF6589"/>
</dbReference>
<keyword evidence="4" id="KW-1185">Reference proteome</keyword>
<evidence type="ECO:0000313" key="4">
    <source>
        <dbReference type="Proteomes" id="UP000823399"/>
    </source>
</evidence>
<name>A0A9P7F6Z1_9AGAM</name>
<dbReference type="Proteomes" id="UP000823399">
    <property type="component" value="Unassembled WGS sequence"/>
</dbReference>
<proteinExistence type="predicted"/>
<dbReference type="GeneID" id="64702023"/>
<feature type="compositionally biased region" description="Basic residues" evidence="1">
    <location>
        <begin position="508"/>
        <end position="520"/>
    </location>
</feature>
<evidence type="ECO:0000256" key="1">
    <source>
        <dbReference type="SAM" id="MobiDB-lite"/>
    </source>
</evidence>
<feature type="domain" description="DUF6589" evidence="2">
    <location>
        <begin position="106"/>
        <end position="493"/>
    </location>
</feature>
<dbReference type="OrthoDB" id="4743193at2759"/>
<dbReference type="EMBL" id="JABBWM010000025">
    <property type="protein sequence ID" value="KAG2108937.1"/>
    <property type="molecule type" value="Genomic_DNA"/>
</dbReference>
<feature type="region of interest" description="Disordered" evidence="1">
    <location>
        <begin position="1"/>
        <end position="40"/>
    </location>
</feature>
<comment type="caution">
    <text evidence="3">The sequence shown here is derived from an EMBL/GenBank/DDBJ whole genome shotgun (WGS) entry which is preliminary data.</text>
</comment>
<protein>
    <recommendedName>
        <fullName evidence="2">DUF6589 domain-containing protein</fullName>
    </recommendedName>
</protein>
<dbReference type="Pfam" id="PF20231">
    <property type="entry name" value="DUF6589"/>
    <property type="match status" value="1"/>
</dbReference>
<evidence type="ECO:0000313" key="3">
    <source>
        <dbReference type="EMBL" id="KAG2108937.1"/>
    </source>
</evidence>